<keyword evidence="2" id="KW-1185">Reference proteome</keyword>
<organism evidence="1 2">
    <name type="scientific">Bacillus phage G</name>
    <dbReference type="NCBI Taxonomy" id="2884420"/>
    <lineage>
        <taxon>Viruses</taxon>
        <taxon>Duplodnaviria</taxon>
        <taxon>Heunggongvirae</taxon>
        <taxon>Uroviricota</taxon>
        <taxon>Caudoviricetes</taxon>
        <taxon>Donellivirus</taxon>
        <taxon>Donellivirus gee</taxon>
    </lineage>
</organism>
<dbReference type="KEGG" id="vg:18563510"/>
<evidence type="ECO:0000313" key="1">
    <source>
        <dbReference type="EMBL" id="AEO93554.1"/>
    </source>
</evidence>
<evidence type="ECO:0000313" key="2">
    <source>
        <dbReference type="Proteomes" id="UP000009273"/>
    </source>
</evidence>
<accession>G3MA36</accession>
<protein>
    <submittedName>
        <fullName evidence="1">Gp295</fullName>
    </submittedName>
</protein>
<gene>
    <name evidence="1" type="primary">295</name>
    <name evidence="1" type="ORF">G_295</name>
</gene>
<dbReference type="EMBL" id="JN638751">
    <property type="protein sequence ID" value="AEO93554.1"/>
    <property type="molecule type" value="Genomic_DNA"/>
</dbReference>
<reference evidence="1 2" key="1">
    <citation type="submission" date="2011-09" db="EMBL/GenBank/DDBJ databases">
        <authorList>
            <person name="Pope W.H."/>
            <person name="Pedulla M.L."/>
            <person name="Ford M.E."/>
            <person name="Peebles C.L."/>
            <person name="Hatfull G.H."/>
            <person name="Hendrix R.W."/>
        </authorList>
    </citation>
    <scope>NUCLEOTIDE SEQUENCE [LARGE SCALE GENOMIC DNA]</scope>
    <source>
        <strain evidence="1">G</strain>
    </source>
</reference>
<proteinExistence type="predicted"/>
<sequence>MMNKKDIVAFTALLNSLIEMNVDISQHIPKDKQDRFIQLFEKRHPQLMKNSNMKEAMIKELEKYIKMIK</sequence>
<dbReference type="Proteomes" id="UP000009273">
    <property type="component" value="Segment"/>
</dbReference>
<name>G3MA36_9CAUD</name>
<dbReference type="RefSeq" id="YP_009015598.1">
    <property type="nucleotide sequence ID" value="NC_023719.1"/>
</dbReference>
<dbReference type="GeneID" id="18563510"/>